<evidence type="ECO:0000256" key="2">
    <source>
        <dbReference type="ARBA" id="ARBA00022448"/>
    </source>
</evidence>
<feature type="transmembrane region" description="Helical" evidence="9">
    <location>
        <begin position="88"/>
        <end position="106"/>
    </location>
</feature>
<dbReference type="PANTHER" id="PTHR30574">
    <property type="entry name" value="INNER MEMBRANE PROTEIN YEDE"/>
    <property type="match status" value="1"/>
</dbReference>
<dbReference type="EMBL" id="CP000544">
    <property type="protein sequence ID" value="ABM62730.1"/>
    <property type="molecule type" value="Genomic_DNA"/>
</dbReference>
<evidence type="ECO:0000256" key="1">
    <source>
        <dbReference type="ARBA" id="ARBA00004429"/>
    </source>
</evidence>
<dbReference type="STRING" id="349124.Hhal_1966"/>
<dbReference type="PANTHER" id="PTHR30574:SF1">
    <property type="entry name" value="SULPHUR TRANSPORT DOMAIN-CONTAINING PROTEIN"/>
    <property type="match status" value="1"/>
</dbReference>
<feature type="transmembrane region" description="Helical" evidence="9">
    <location>
        <begin position="126"/>
        <end position="146"/>
    </location>
</feature>
<dbReference type="eggNOG" id="COG2391">
    <property type="taxonomic scope" value="Bacteria"/>
</dbReference>
<protein>
    <submittedName>
        <fullName evidence="10">Uncharacterized protein</fullName>
    </submittedName>
</protein>
<dbReference type="KEGG" id="hha:Hhal_1966"/>
<evidence type="ECO:0000256" key="7">
    <source>
        <dbReference type="ARBA" id="ARBA00023136"/>
    </source>
</evidence>
<sequence length="421" mass="44900">MVFDSFVAAHWTMLGTVFAIAVLLGAVVNKSNFCTMGAVSDIVNMQDWQRMRMWILIIAVAILGVGLLEPLGLINADESMPPYRASDFAWAGYLLGGLLFGIGMTLGSGCGNKTVVRIGTGNIKSLFVAAVLGTVAFFMTNPLPLIDASLRDLFFGWVNATAISHSHGQDLGSLIAGEAGPWVRPLLALLIGGALLYAVLRVAGFRQDRNAVSGALIIGACIVAVWTVTSNVYVADETGQRDTLQTYATDWDFHHPDTDAGRPESTRWLAPQGVNFVGPLVQSTQYTASGFNPGLITVGVMVIGGVIVGSFLWALISRSFRFEWFADRQDFNRHLTGGVLMGIGGPLAMGCTFGQGITGMSTLALSAPLALGGLILGSALTMKIQYYKLLYEDEATFSKALVTGLVDLRLLPASLRQLDAL</sequence>
<gene>
    <name evidence="10" type="ordered locus">Hhal_1966</name>
</gene>
<evidence type="ECO:0000256" key="9">
    <source>
        <dbReference type="SAM" id="Phobius"/>
    </source>
</evidence>
<evidence type="ECO:0000256" key="4">
    <source>
        <dbReference type="ARBA" id="ARBA00022519"/>
    </source>
</evidence>
<dbReference type="Proteomes" id="UP000000647">
    <property type="component" value="Chromosome"/>
</dbReference>
<feature type="transmembrane region" description="Helical" evidence="9">
    <location>
        <begin position="182"/>
        <end position="200"/>
    </location>
</feature>
<reference evidence="10 11" key="2">
    <citation type="journal article" date="2013" name="Stand. Genomic Sci.">
        <title>Complete genome sequence of Halorhodospira halophila SL1.</title>
        <authorList>
            <person name="Challacombe J.F."/>
            <person name="Majid S."/>
            <person name="Deole R."/>
            <person name="Brettin T.S."/>
            <person name="Bruce D."/>
            <person name="Delano S.F."/>
            <person name="Detter J.C."/>
            <person name="Gleasner C.D."/>
            <person name="Han C.S."/>
            <person name="Misra M."/>
            <person name="Reitenga K.G."/>
            <person name="Mikhailova N."/>
            <person name="Woyke T."/>
            <person name="Pitluck S."/>
            <person name="Nolan M."/>
            <person name="Land M.L."/>
            <person name="Saunders E."/>
            <person name="Tapia R."/>
            <person name="Lapidus A."/>
            <person name="Ivanova N."/>
            <person name="Hoff W.D."/>
        </authorList>
    </citation>
    <scope>NUCLEOTIDE SEQUENCE [LARGE SCALE GENOMIC DNA]</scope>
    <source>
        <strain evidence="11">DSM 244 / SL1</strain>
    </source>
</reference>
<keyword evidence="11" id="KW-1185">Reference proteome</keyword>
<keyword evidence="3" id="KW-1003">Cell membrane</keyword>
<keyword evidence="4" id="KW-0997">Cell inner membrane</keyword>
<proteinExistence type="inferred from homology"/>
<evidence type="ECO:0000256" key="5">
    <source>
        <dbReference type="ARBA" id="ARBA00022692"/>
    </source>
</evidence>
<keyword evidence="6 9" id="KW-1133">Transmembrane helix</keyword>
<feature type="transmembrane region" description="Helical" evidence="9">
    <location>
        <begin position="212"/>
        <end position="234"/>
    </location>
</feature>
<dbReference type="OrthoDB" id="9794165at2"/>
<evidence type="ECO:0000313" key="10">
    <source>
        <dbReference type="EMBL" id="ABM62730.1"/>
    </source>
</evidence>
<evidence type="ECO:0000256" key="8">
    <source>
        <dbReference type="ARBA" id="ARBA00035655"/>
    </source>
</evidence>
<dbReference type="AlphaFoldDB" id="A1WYG8"/>
<comment type="similarity">
    <text evidence="8">Belongs to the TsuA/YedE (TC 9.B.102) family.</text>
</comment>
<evidence type="ECO:0000256" key="3">
    <source>
        <dbReference type="ARBA" id="ARBA00022475"/>
    </source>
</evidence>
<feature type="transmembrane region" description="Helical" evidence="9">
    <location>
        <begin position="337"/>
        <end position="357"/>
    </location>
</feature>
<dbReference type="HOGENOM" id="CLU_050656_2_0_6"/>
<dbReference type="Pfam" id="PF04143">
    <property type="entry name" value="Sulf_transp"/>
    <property type="match status" value="1"/>
</dbReference>
<feature type="transmembrane region" description="Helical" evidence="9">
    <location>
        <begin position="295"/>
        <end position="316"/>
    </location>
</feature>
<keyword evidence="2" id="KW-0813">Transport</keyword>
<feature type="transmembrane region" description="Helical" evidence="9">
    <location>
        <begin position="363"/>
        <end position="382"/>
    </location>
</feature>
<dbReference type="InterPro" id="IPR007272">
    <property type="entry name" value="Sulf_transp_TsuA/YedE"/>
</dbReference>
<name>A1WYG8_HALHL</name>
<comment type="subcellular location">
    <subcellularLocation>
        <location evidence="1">Cell inner membrane</location>
        <topology evidence="1">Multi-pass membrane protein</topology>
    </subcellularLocation>
</comment>
<feature type="transmembrane region" description="Helical" evidence="9">
    <location>
        <begin position="6"/>
        <end position="28"/>
    </location>
</feature>
<feature type="transmembrane region" description="Helical" evidence="9">
    <location>
        <begin position="54"/>
        <end position="76"/>
    </location>
</feature>
<accession>A1WYG8</accession>
<dbReference type="RefSeq" id="WP_011814752.1">
    <property type="nucleotide sequence ID" value="NC_008789.1"/>
</dbReference>
<keyword evidence="7 9" id="KW-0472">Membrane</keyword>
<dbReference type="GO" id="GO:0005886">
    <property type="term" value="C:plasma membrane"/>
    <property type="evidence" value="ECO:0007669"/>
    <property type="project" value="UniProtKB-SubCell"/>
</dbReference>
<evidence type="ECO:0000313" key="11">
    <source>
        <dbReference type="Proteomes" id="UP000000647"/>
    </source>
</evidence>
<evidence type="ECO:0000256" key="6">
    <source>
        <dbReference type="ARBA" id="ARBA00022989"/>
    </source>
</evidence>
<reference evidence="11" key="1">
    <citation type="submission" date="2006-12" db="EMBL/GenBank/DDBJ databases">
        <title>Complete sequence of Halorhodospira halophila SL1.</title>
        <authorList>
            <consortium name="US DOE Joint Genome Institute"/>
            <person name="Copeland A."/>
            <person name="Lucas S."/>
            <person name="Lapidus A."/>
            <person name="Barry K."/>
            <person name="Detter J.C."/>
            <person name="Glavina del Rio T."/>
            <person name="Hammon N."/>
            <person name="Israni S."/>
            <person name="Dalin E."/>
            <person name="Tice H."/>
            <person name="Pitluck S."/>
            <person name="Saunders E."/>
            <person name="Brettin T."/>
            <person name="Bruce D."/>
            <person name="Han C."/>
            <person name="Tapia R."/>
            <person name="Schmutz J."/>
            <person name="Larimer F."/>
            <person name="Land M."/>
            <person name="Hauser L."/>
            <person name="Kyrpides N."/>
            <person name="Mikhailova N."/>
            <person name="Hoff W."/>
            <person name="Richardson P."/>
        </authorList>
    </citation>
    <scope>NUCLEOTIDE SEQUENCE [LARGE SCALE GENOMIC DNA]</scope>
    <source>
        <strain evidence="11">DSM 244 / SL1</strain>
    </source>
</reference>
<organism evidence="10 11">
    <name type="scientific">Halorhodospira halophila (strain DSM 244 / SL1)</name>
    <name type="common">Ectothiorhodospira halophila (strain DSM 244 / SL1)</name>
    <dbReference type="NCBI Taxonomy" id="349124"/>
    <lineage>
        <taxon>Bacteria</taxon>
        <taxon>Pseudomonadati</taxon>
        <taxon>Pseudomonadota</taxon>
        <taxon>Gammaproteobacteria</taxon>
        <taxon>Chromatiales</taxon>
        <taxon>Ectothiorhodospiraceae</taxon>
        <taxon>Halorhodospira</taxon>
    </lineage>
</organism>
<keyword evidence="5 9" id="KW-0812">Transmembrane</keyword>